<accession>A0A016BQL5</accession>
<evidence type="ECO:0000313" key="2">
    <source>
        <dbReference type="Proteomes" id="UP000020938"/>
    </source>
</evidence>
<evidence type="ECO:0000313" key="1">
    <source>
        <dbReference type="EMBL" id="EXZ71087.1"/>
    </source>
</evidence>
<gene>
    <name evidence="1" type="ORF">M123_4606</name>
</gene>
<comment type="caution">
    <text evidence="1">The sequence shown here is derived from an EMBL/GenBank/DDBJ whole genome shotgun (WGS) entry which is preliminary data.</text>
</comment>
<name>A0A016BQL5_BACFG</name>
<dbReference type="AlphaFoldDB" id="A0A016BQL5"/>
<dbReference type="PATRIC" id="fig|1339314.3.peg.4725"/>
<reference evidence="1 2" key="1">
    <citation type="submission" date="2014-02" db="EMBL/GenBank/DDBJ databases">
        <authorList>
            <person name="Sears C."/>
            <person name="Carroll K."/>
            <person name="Sack B.R."/>
            <person name="Qadri F."/>
            <person name="Myers L.L."/>
            <person name="Chung G.-T."/>
            <person name="Escheverria P."/>
            <person name="Fraser C.M."/>
            <person name="Sadzewicz L."/>
            <person name="Shefchek K.A."/>
            <person name="Tallon L."/>
            <person name="Das S.P."/>
            <person name="Daugherty S."/>
            <person name="Mongodin E.F."/>
        </authorList>
    </citation>
    <scope>NUCLEOTIDE SEQUENCE [LARGE SCALE GENOMIC DNA]</scope>
    <source>
        <strain evidence="1 2">3976T8</strain>
    </source>
</reference>
<protein>
    <submittedName>
        <fullName evidence="1">Uncharacterized protein</fullName>
    </submittedName>
</protein>
<dbReference type="Proteomes" id="UP000020938">
    <property type="component" value="Unassembled WGS sequence"/>
</dbReference>
<proteinExistence type="predicted"/>
<dbReference type="EMBL" id="JGDS01000073">
    <property type="protein sequence ID" value="EXZ71087.1"/>
    <property type="molecule type" value="Genomic_DNA"/>
</dbReference>
<organism evidence="1 2">
    <name type="scientific">Bacteroides fragilis str. 3976T8</name>
    <dbReference type="NCBI Taxonomy" id="1339314"/>
    <lineage>
        <taxon>Bacteria</taxon>
        <taxon>Pseudomonadati</taxon>
        <taxon>Bacteroidota</taxon>
        <taxon>Bacteroidia</taxon>
        <taxon>Bacteroidales</taxon>
        <taxon>Bacteroidaceae</taxon>
        <taxon>Bacteroides</taxon>
    </lineage>
</organism>
<sequence length="58" mass="6831">MVAFHCISRLSDFLEKGIPAFFTLFLFPGHKELILRNLKIHFDRMLKEDFLCNVGFDV</sequence>